<accession>A0ABY7TK66</accession>
<dbReference type="SUPFAM" id="SSF53756">
    <property type="entry name" value="UDP-Glycosyltransferase/glycogen phosphorylase"/>
    <property type="match status" value="1"/>
</dbReference>
<dbReference type="Gene3D" id="3.40.50.2000">
    <property type="entry name" value="Glycogen Phosphorylase B"/>
    <property type="match status" value="2"/>
</dbReference>
<dbReference type="InterPro" id="IPR001296">
    <property type="entry name" value="Glyco_trans_1"/>
</dbReference>
<sequence>MTESVAALAAFPDDEPAVTASAGTNALRDIRIHVITLNYHPEEIGIGPYSAEMAASFAAAGATVTVSSGKPFYPAWRIDPAFAGHRPHDRLRDGVAIRHHHIYVPTRPTGLKRIFHHLSFAAGILPHVLGIARRDRPDLIFMVAPSLISTVVGLLAARVSGARTWLHVQDFEVEAAFATGLLPGGLLKRLASAFERAVIRRCDRASSISPQMCAKLLEKGIAPDRVVEFRNWSDIAAIQPMAAPSPYRDEFAITTPYVALYSGNIANKQGIEILPRVARLLAYRTDLTFMICGDGPALANVRTAAIGLDNVRFAPLQPRGRLNELVGLADIHLLPQLAAAADLVLPSKLTNMLASGRPVVAGAEIGTALANEVEGAGLVVPPDDAQAWADAIEALLDDPDQAKAMGRKARHFAETRWAKDALLGAVQSRIATLVRG</sequence>
<feature type="domain" description="Glycosyl transferase family 1" evidence="1">
    <location>
        <begin position="253"/>
        <end position="411"/>
    </location>
</feature>
<dbReference type="PANTHER" id="PTHR12526">
    <property type="entry name" value="GLYCOSYLTRANSFERASE"/>
    <property type="match status" value="1"/>
</dbReference>
<reference evidence="3 4" key="1">
    <citation type="submission" date="2023-02" db="EMBL/GenBank/DDBJ databases">
        <title>Genome sequence of Sphingomonas naphthae.</title>
        <authorList>
            <person name="Kim S."/>
            <person name="Heo J."/>
            <person name="Kwon S.-W."/>
        </authorList>
    </citation>
    <scope>NUCLEOTIDE SEQUENCE [LARGE SCALE GENOMIC DNA]</scope>
    <source>
        <strain evidence="3 4">KACC 18716</strain>
    </source>
</reference>
<evidence type="ECO:0000259" key="1">
    <source>
        <dbReference type="Pfam" id="PF00534"/>
    </source>
</evidence>
<dbReference type="NCBIfam" id="NF007640">
    <property type="entry name" value="PRK10307.1"/>
    <property type="match status" value="1"/>
</dbReference>
<keyword evidence="4" id="KW-1185">Reference proteome</keyword>
<evidence type="ECO:0000259" key="2">
    <source>
        <dbReference type="Pfam" id="PF13579"/>
    </source>
</evidence>
<dbReference type="Pfam" id="PF13579">
    <property type="entry name" value="Glyco_trans_4_4"/>
    <property type="match status" value="1"/>
</dbReference>
<gene>
    <name evidence="3" type="ORF">PQ455_18760</name>
</gene>
<evidence type="ECO:0000313" key="4">
    <source>
        <dbReference type="Proteomes" id="UP001220395"/>
    </source>
</evidence>
<evidence type="ECO:0000313" key="3">
    <source>
        <dbReference type="EMBL" id="WCT73622.1"/>
    </source>
</evidence>
<dbReference type="CDD" id="cd03794">
    <property type="entry name" value="GT4_WbuB-like"/>
    <property type="match status" value="1"/>
</dbReference>
<proteinExistence type="predicted"/>
<dbReference type="Pfam" id="PF00534">
    <property type="entry name" value="Glycos_transf_1"/>
    <property type="match status" value="1"/>
</dbReference>
<dbReference type="InterPro" id="IPR028098">
    <property type="entry name" value="Glyco_trans_4-like_N"/>
</dbReference>
<name>A0ABY7TK66_9SPHN</name>
<organism evidence="3 4">
    <name type="scientific">Sphingomonas naphthae</name>
    <dbReference type="NCBI Taxonomy" id="1813468"/>
    <lineage>
        <taxon>Bacteria</taxon>
        <taxon>Pseudomonadati</taxon>
        <taxon>Pseudomonadota</taxon>
        <taxon>Alphaproteobacteria</taxon>
        <taxon>Sphingomonadales</taxon>
        <taxon>Sphingomonadaceae</taxon>
        <taxon>Sphingomonas</taxon>
    </lineage>
</organism>
<protein>
    <submittedName>
        <fullName evidence="3">WcaI family glycosyltransferase</fullName>
    </submittedName>
</protein>
<dbReference type="PANTHER" id="PTHR12526:SF633">
    <property type="entry name" value="COLANIC ACID BIOSYNTHESIS GLYCOSYL TRANSFERASE WCAI-RELATED"/>
    <property type="match status" value="1"/>
</dbReference>
<feature type="domain" description="Glycosyltransferase subfamily 4-like N-terminal" evidence="2">
    <location>
        <begin position="45"/>
        <end position="232"/>
    </location>
</feature>
<dbReference type="RefSeq" id="WP_273688001.1">
    <property type="nucleotide sequence ID" value="NZ_CP117411.1"/>
</dbReference>
<dbReference type="Proteomes" id="UP001220395">
    <property type="component" value="Chromosome"/>
</dbReference>
<dbReference type="EMBL" id="CP117411">
    <property type="protein sequence ID" value="WCT73622.1"/>
    <property type="molecule type" value="Genomic_DNA"/>
</dbReference>